<sequence length="253" mass="26454">MTTPLLHHRVDGPGGAPVLVLGPSLGTSLRVWEPQTAGLAHDHRVVRWDLPGHGGSPAGPGVLSAGATVADLGRHVLRIADALGARSFAYAGISLGGAVGTWLAAHHPDRVTRLALVCTSAHFGGPGPWRERARLVRAEGTAPVAESAPARWFTPAFTGHDELVTDLLSADRETYAVCCEILAGTDLRPYLARIAAPTLVIAGREDKATPPAHGRELAAGIRGARYVEVPDAAHLAGVERPRSVLTALQVHFG</sequence>
<evidence type="ECO:0000256" key="1">
    <source>
        <dbReference type="ARBA" id="ARBA00022801"/>
    </source>
</evidence>
<name>A0A1G9S1G9_9ACTN</name>
<dbReference type="Gene3D" id="3.40.50.1820">
    <property type="entry name" value="alpha/beta hydrolase"/>
    <property type="match status" value="1"/>
</dbReference>
<organism evidence="3 4">
    <name type="scientific">Streptomyces wuyuanensis</name>
    <dbReference type="NCBI Taxonomy" id="1196353"/>
    <lineage>
        <taxon>Bacteria</taxon>
        <taxon>Bacillati</taxon>
        <taxon>Actinomycetota</taxon>
        <taxon>Actinomycetes</taxon>
        <taxon>Kitasatosporales</taxon>
        <taxon>Streptomycetaceae</taxon>
        <taxon>Streptomyces</taxon>
    </lineage>
</organism>
<evidence type="ECO:0000313" key="4">
    <source>
        <dbReference type="Proteomes" id="UP000199063"/>
    </source>
</evidence>
<dbReference type="Pfam" id="PF00561">
    <property type="entry name" value="Abhydrolase_1"/>
    <property type="match status" value="2"/>
</dbReference>
<dbReference type="PRINTS" id="PR00111">
    <property type="entry name" value="ABHYDROLASE"/>
</dbReference>
<dbReference type="Proteomes" id="UP000199063">
    <property type="component" value="Unassembled WGS sequence"/>
</dbReference>
<dbReference type="InterPro" id="IPR026968">
    <property type="entry name" value="PcaD/CatD"/>
</dbReference>
<accession>A0A1G9S1G9</accession>
<feature type="domain" description="AB hydrolase-1" evidence="2">
    <location>
        <begin position="177"/>
        <end position="241"/>
    </location>
</feature>
<dbReference type="PANTHER" id="PTHR43798">
    <property type="entry name" value="MONOACYLGLYCEROL LIPASE"/>
    <property type="match status" value="1"/>
</dbReference>
<dbReference type="AlphaFoldDB" id="A0A1G9S1G9"/>
<dbReference type="OrthoDB" id="3396704at2"/>
<proteinExistence type="predicted"/>
<dbReference type="SUPFAM" id="SSF53474">
    <property type="entry name" value="alpha/beta-Hydrolases"/>
    <property type="match status" value="1"/>
</dbReference>
<dbReference type="GO" id="GO:0042952">
    <property type="term" value="P:beta-ketoadipate pathway"/>
    <property type="evidence" value="ECO:0007669"/>
    <property type="project" value="InterPro"/>
</dbReference>
<dbReference type="InterPro" id="IPR000073">
    <property type="entry name" value="AB_hydrolase_1"/>
</dbReference>
<keyword evidence="1" id="KW-0378">Hydrolase</keyword>
<keyword evidence="4" id="KW-1185">Reference proteome</keyword>
<reference evidence="4" key="1">
    <citation type="submission" date="2016-10" db="EMBL/GenBank/DDBJ databases">
        <authorList>
            <person name="Varghese N."/>
            <person name="Submissions S."/>
        </authorList>
    </citation>
    <scope>NUCLEOTIDE SEQUENCE [LARGE SCALE GENOMIC DNA]</scope>
    <source>
        <strain evidence="4">CGMCC 4.7042</strain>
    </source>
</reference>
<dbReference type="EMBL" id="FNHI01000006">
    <property type="protein sequence ID" value="SDM29262.1"/>
    <property type="molecule type" value="Genomic_DNA"/>
</dbReference>
<dbReference type="STRING" id="1196353.SAMN05444921_106114"/>
<dbReference type="GeneID" id="40829557"/>
<dbReference type="GO" id="GO:0016020">
    <property type="term" value="C:membrane"/>
    <property type="evidence" value="ECO:0007669"/>
    <property type="project" value="TreeGrafter"/>
</dbReference>
<dbReference type="InterPro" id="IPR050266">
    <property type="entry name" value="AB_hydrolase_sf"/>
</dbReference>
<dbReference type="NCBIfam" id="TIGR02427">
    <property type="entry name" value="protocat_pcaD"/>
    <property type="match status" value="1"/>
</dbReference>
<protein>
    <submittedName>
        <fullName evidence="3">3-oxoadipate enol-lactonase/3-oxoadipate enol-lactonase / 4-carboxymuconolactone decarboxylase</fullName>
    </submittedName>
</protein>
<evidence type="ECO:0000259" key="2">
    <source>
        <dbReference type="Pfam" id="PF00561"/>
    </source>
</evidence>
<gene>
    <name evidence="3" type="ORF">SAMN05444921_106114</name>
</gene>
<dbReference type="GO" id="GO:0047570">
    <property type="term" value="F:3-oxoadipate enol-lactonase activity"/>
    <property type="evidence" value="ECO:0007669"/>
    <property type="project" value="InterPro"/>
</dbReference>
<dbReference type="InterPro" id="IPR029058">
    <property type="entry name" value="AB_hydrolase_fold"/>
</dbReference>
<evidence type="ECO:0000313" key="3">
    <source>
        <dbReference type="EMBL" id="SDM29262.1"/>
    </source>
</evidence>
<dbReference type="RefSeq" id="WP_093653763.1">
    <property type="nucleotide sequence ID" value="NZ_FNHI01000006.1"/>
</dbReference>
<dbReference type="PANTHER" id="PTHR43798:SF31">
    <property type="entry name" value="AB HYDROLASE SUPERFAMILY PROTEIN YCLE"/>
    <property type="match status" value="1"/>
</dbReference>
<feature type="domain" description="AB hydrolase-1" evidence="2">
    <location>
        <begin position="17"/>
        <end position="122"/>
    </location>
</feature>